<dbReference type="Pfam" id="PF00293">
    <property type="entry name" value="NUDIX"/>
    <property type="match status" value="1"/>
</dbReference>
<evidence type="ECO:0000256" key="8">
    <source>
        <dbReference type="ARBA" id="ARBA00022842"/>
    </source>
</evidence>
<dbReference type="EMBL" id="JACCFJ010000001">
    <property type="protein sequence ID" value="NYI86553.1"/>
    <property type="molecule type" value="Genomic_DNA"/>
</dbReference>
<evidence type="ECO:0000256" key="3">
    <source>
        <dbReference type="ARBA" id="ARBA00022457"/>
    </source>
</evidence>
<evidence type="ECO:0000256" key="10">
    <source>
        <dbReference type="ARBA" id="ARBA00035861"/>
    </source>
</evidence>
<evidence type="ECO:0000313" key="13">
    <source>
        <dbReference type="EMBL" id="NYI86553.1"/>
    </source>
</evidence>
<dbReference type="GO" id="GO:0035539">
    <property type="term" value="F:8-oxo-7,8-dihydrodeoxyguanosine triphosphate pyrophosphatase activity"/>
    <property type="evidence" value="ECO:0007669"/>
    <property type="project" value="UniProtKB-EC"/>
</dbReference>
<evidence type="ECO:0000256" key="9">
    <source>
        <dbReference type="ARBA" id="ARBA00023204"/>
    </source>
</evidence>
<accession>A0A853AV39</accession>
<comment type="catalytic activity">
    <reaction evidence="10">
        <text>8-oxo-dGTP + H2O = 8-oxo-dGMP + diphosphate + H(+)</text>
        <dbReference type="Rhea" id="RHEA:31575"/>
        <dbReference type="ChEBI" id="CHEBI:15377"/>
        <dbReference type="ChEBI" id="CHEBI:15378"/>
        <dbReference type="ChEBI" id="CHEBI:33019"/>
        <dbReference type="ChEBI" id="CHEBI:63224"/>
        <dbReference type="ChEBI" id="CHEBI:77896"/>
        <dbReference type="EC" id="3.6.1.55"/>
    </reaction>
</comment>
<dbReference type="GO" id="GO:0046872">
    <property type="term" value="F:metal ion binding"/>
    <property type="evidence" value="ECO:0007669"/>
    <property type="project" value="UniProtKB-KW"/>
</dbReference>
<dbReference type="InterPro" id="IPR047127">
    <property type="entry name" value="MutT-like"/>
</dbReference>
<evidence type="ECO:0000259" key="12">
    <source>
        <dbReference type="PROSITE" id="PS51462"/>
    </source>
</evidence>
<evidence type="ECO:0000256" key="4">
    <source>
        <dbReference type="ARBA" id="ARBA00022705"/>
    </source>
</evidence>
<dbReference type="AlphaFoldDB" id="A0A853AV39"/>
<evidence type="ECO:0000313" key="14">
    <source>
        <dbReference type="Proteomes" id="UP000587002"/>
    </source>
</evidence>
<protein>
    <recommendedName>
        <fullName evidence="11">8-oxo-dGTP diphosphatase</fullName>
        <ecNumber evidence="11">3.6.1.55</ecNumber>
    </recommendedName>
</protein>
<dbReference type="Proteomes" id="UP000587002">
    <property type="component" value="Unassembled WGS sequence"/>
</dbReference>
<keyword evidence="5" id="KW-0479">Metal-binding</keyword>
<dbReference type="PANTHER" id="PTHR47707">
    <property type="entry name" value="8-OXO-DGTP DIPHOSPHATASE"/>
    <property type="match status" value="1"/>
</dbReference>
<keyword evidence="8" id="KW-0460">Magnesium</keyword>
<dbReference type="InterPro" id="IPR015797">
    <property type="entry name" value="NUDIX_hydrolase-like_dom_sf"/>
</dbReference>
<dbReference type="PANTHER" id="PTHR47707:SF1">
    <property type="entry name" value="NUDIX HYDROLASE FAMILY PROTEIN"/>
    <property type="match status" value="1"/>
</dbReference>
<keyword evidence="3" id="KW-0515">Mutator protein</keyword>
<dbReference type="GO" id="GO:0006281">
    <property type="term" value="P:DNA repair"/>
    <property type="evidence" value="ECO:0007669"/>
    <property type="project" value="UniProtKB-KW"/>
</dbReference>
<evidence type="ECO:0000256" key="5">
    <source>
        <dbReference type="ARBA" id="ARBA00022723"/>
    </source>
</evidence>
<keyword evidence="4" id="KW-0235">DNA replication</keyword>
<keyword evidence="7 13" id="KW-0378">Hydrolase</keyword>
<dbReference type="GO" id="GO:0044715">
    <property type="term" value="F:8-oxo-dGDP phosphatase activity"/>
    <property type="evidence" value="ECO:0007669"/>
    <property type="project" value="TreeGrafter"/>
</dbReference>
<keyword evidence="14" id="KW-1185">Reference proteome</keyword>
<keyword evidence="9" id="KW-0234">DNA repair</keyword>
<evidence type="ECO:0000256" key="2">
    <source>
        <dbReference type="ARBA" id="ARBA00005582"/>
    </source>
</evidence>
<proteinExistence type="inferred from homology"/>
<evidence type="ECO:0000256" key="11">
    <source>
        <dbReference type="ARBA" id="ARBA00038905"/>
    </source>
</evidence>
<comment type="caution">
    <text evidence="13">The sequence shown here is derived from an EMBL/GenBank/DDBJ whole genome shotgun (WGS) entry which is preliminary data.</text>
</comment>
<dbReference type="GO" id="GO:0044716">
    <property type="term" value="F:8-oxo-GDP phosphatase activity"/>
    <property type="evidence" value="ECO:0007669"/>
    <property type="project" value="TreeGrafter"/>
</dbReference>
<dbReference type="EC" id="3.6.1.55" evidence="11"/>
<evidence type="ECO:0000256" key="6">
    <source>
        <dbReference type="ARBA" id="ARBA00022763"/>
    </source>
</evidence>
<evidence type="ECO:0000256" key="1">
    <source>
        <dbReference type="ARBA" id="ARBA00001946"/>
    </source>
</evidence>
<feature type="domain" description="Nudix hydrolase" evidence="12">
    <location>
        <begin position="152"/>
        <end position="279"/>
    </location>
</feature>
<name>A0A853AV39_9PSEU</name>
<reference evidence="13 14" key="1">
    <citation type="submission" date="2020-07" db="EMBL/GenBank/DDBJ databases">
        <title>Sequencing the genomes of 1000 actinobacteria strains.</title>
        <authorList>
            <person name="Klenk H.-P."/>
        </authorList>
    </citation>
    <scope>NUCLEOTIDE SEQUENCE [LARGE SCALE GENOMIC DNA]</scope>
    <source>
        <strain evidence="13 14">DSM 44065</strain>
    </source>
</reference>
<dbReference type="GO" id="GO:0006260">
    <property type="term" value="P:DNA replication"/>
    <property type="evidence" value="ECO:0007669"/>
    <property type="project" value="UniProtKB-KW"/>
</dbReference>
<dbReference type="SUPFAM" id="SSF55961">
    <property type="entry name" value="Bet v1-like"/>
    <property type="match status" value="1"/>
</dbReference>
<dbReference type="SUPFAM" id="SSF55811">
    <property type="entry name" value="Nudix"/>
    <property type="match status" value="1"/>
</dbReference>
<dbReference type="Gene3D" id="3.90.79.10">
    <property type="entry name" value="Nucleoside Triphosphate Pyrophosphohydrolase"/>
    <property type="match status" value="1"/>
</dbReference>
<dbReference type="CDD" id="cd03425">
    <property type="entry name" value="NUDIX_MutT_NudA_like"/>
    <property type="match status" value="1"/>
</dbReference>
<sequence>MSVLRSTGLIQAPVATVGAALRHTRTAEVGLAELGIHGHAATRPAALLVPGDEVVFHTRIARLPIDLTTRIVRADADAMSTVLVSGLLPELRHESVLAEAGPRTLLTDSVHWTTPFGPLGRLADVAIGRRFVLNVLAVRIAAVRQLAESWASRPVVVGAAIVHKGRLLAQRRSYPAPDAGRWELPGGRVEPGEDEPAAVVRECREELAVDVRPTGRIGTDVPLSNGMLLRIHAAELVDPTAVPRAVEHHEVRWVAAEELADLDWLDADRVLVHSLRELLADSWRAQQAAPDERGR</sequence>
<evidence type="ECO:0000256" key="7">
    <source>
        <dbReference type="ARBA" id="ARBA00022801"/>
    </source>
</evidence>
<dbReference type="GO" id="GO:0008413">
    <property type="term" value="F:8-oxo-7,8-dihydroguanosine triphosphate pyrophosphatase activity"/>
    <property type="evidence" value="ECO:0007669"/>
    <property type="project" value="TreeGrafter"/>
</dbReference>
<dbReference type="RefSeq" id="WP_343050410.1">
    <property type="nucleotide sequence ID" value="NZ_BAABFH010000001.1"/>
</dbReference>
<dbReference type="InterPro" id="IPR000086">
    <property type="entry name" value="NUDIX_hydrolase_dom"/>
</dbReference>
<dbReference type="PROSITE" id="PS51462">
    <property type="entry name" value="NUDIX"/>
    <property type="match status" value="1"/>
</dbReference>
<comment type="similarity">
    <text evidence="2">Belongs to the Nudix hydrolase family.</text>
</comment>
<gene>
    <name evidence="13" type="ORF">HNR68_005183</name>
</gene>
<organism evidence="13 14">
    <name type="scientific">Saccharopolyspora hordei</name>
    <dbReference type="NCBI Taxonomy" id="1838"/>
    <lineage>
        <taxon>Bacteria</taxon>
        <taxon>Bacillati</taxon>
        <taxon>Actinomycetota</taxon>
        <taxon>Actinomycetes</taxon>
        <taxon>Pseudonocardiales</taxon>
        <taxon>Pseudonocardiaceae</taxon>
        <taxon>Saccharopolyspora</taxon>
    </lineage>
</organism>
<comment type="cofactor">
    <cofactor evidence="1">
        <name>Mg(2+)</name>
        <dbReference type="ChEBI" id="CHEBI:18420"/>
    </cofactor>
</comment>
<keyword evidence="6" id="KW-0227">DNA damage</keyword>